<organism evidence="8 9">
    <name type="scientific">Actinocrinis puniceicyclus</name>
    <dbReference type="NCBI Taxonomy" id="977794"/>
    <lineage>
        <taxon>Bacteria</taxon>
        <taxon>Bacillati</taxon>
        <taxon>Actinomycetota</taxon>
        <taxon>Actinomycetes</taxon>
        <taxon>Catenulisporales</taxon>
        <taxon>Actinospicaceae</taxon>
        <taxon>Actinocrinis</taxon>
    </lineage>
</organism>
<evidence type="ECO:0000313" key="8">
    <source>
        <dbReference type="EMBL" id="MBS2964821.1"/>
    </source>
</evidence>
<evidence type="ECO:0000256" key="2">
    <source>
        <dbReference type="ARBA" id="ARBA00022448"/>
    </source>
</evidence>
<evidence type="ECO:0000256" key="1">
    <source>
        <dbReference type="ARBA" id="ARBA00004651"/>
    </source>
</evidence>
<keyword evidence="2" id="KW-0813">Transport</keyword>
<dbReference type="GO" id="GO:0005886">
    <property type="term" value="C:plasma membrane"/>
    <property type="evidence" value="ECO:0007669"/>
    <property type="project" value="UniProtKB-SubCell"/>
</dbReference>
<proteinExistence type="predicted"/>
<dbReference type="Gene3D" id="1.20.1250.20">
    <property type="entry name" value="MFS general substrate transporter like domains"/>
    <property type="match status" value="1"/>
</dbReference>
<evidence type="ECO:0000256" key="6">
    <source>
        <dbReference type="ARBA" id="ARBA00023136"/>
    </source>
</evidence>
<feature type="transmembrane region" description="Helical" evidence="7">
    <location>
        <begin position="70"/>
        <end position="90"/>
    </location>
</feature>
<feature type="transmembrane region" description="Helical" evidence="7">
    <location>
        <begin position="124"/>
        <end position="142"/>
    </location>
</feature>
<feature type="transmembrane region" description="Helical" evidence="7">
    <location>
        <begin position="400"/>
        <end position="419"/>
    </location>
</feature>
<dbReference type="PANTHER" id="PTHR23513:SF11">
    <property type="entry name" value="STAPHYLOFERRIN A TRANSPORTER"/>
    <property type="match status" value="1"/>
</dbReference>
<keyword evidence="5 7" id="KW-1133">Transmembrane helix</keyword>
<feature type="transmembrane region" description="Helical" evidence="7">
    <location>
        <begin position="97"/>
        <end position="118"/>
    </location>
</feature>
<keyword evidence="4 7" id="KW-0812">Transmembrane</keyword>
<dbReference type="InterPro" id="IPR036259">
    <property type="entry name" value="MFS_trans_sf"/>
</dbReference>
<protein>
    <submittedName>
        <fullName evidence="8">MFS transporter</fullName>
    </submittedName>
</protein>
<feature type="transmembrane region" description="Helical" evidence="7">
    <location>
        <begin position="314"/>
        <end position="331"/>
    </location>
</feature>
<reference evidence="8" key="1">
    <citation type="submission" date="2021-04" db="EMBL/GenBank/DDBJ databases">
        <title>Genome based classification of Actinospica acidithermotolerans sp. nov., an actinobacterium isolated from an Indonesian hot spring.</title>
        <authorList>
            <person name="Kusuma A.B."/>
            <person name="Putra K.E."/>
            <person name="Nafisah S."/>
            <person name="Loh J."/>
            <person name="Nouioui I."/>
            <person name="Goodfellow M."/>
        </authorList>
    </citation>
    <scope>NUCLEOTIDE SEQUENCE</scope>
    <source>
        <strain evidence="8">DSM 45618</strain>
    </source>
</reference>
<dbReference type="PANTHER" id="PTHR23513">
    <property type="entry name" value="INTEGRAL MEMBRANE EFFLUX PROTEIN-RELATED"/>
    <property type="match status" value="1"/>
</dbReference>
<dbReference type="CDD" id="cd06173">
    <property type="entry name" value="MFS_MefA_like"/>
    <property type="match status" value="1"/>
</dbReference>
<evidence type="ECO:0000313" key="9">
    <source>
        <dbReference type="Proteomes" id="UP000677913"/>
    </source>
</evidence>
<name>A0A8J8BE42_9ACTN</name>
<keyword evidence="3" id="KW-1003">Cell membrane</keyword>
<gene>
    <name evidence="8" type="ORF">KGA66_17320</name>
</gene>
<comment type="caution">
    <text evidence="8">The sequence shown here is derived from an EMBL/GenBank/DDBJ whole genome shotgun (WGS) entry which is preliminary data.</text>
</comment>
<dbReference type="Pfam" id="PF05977">
    <property type="entry name" value="MFS_3"/>
    <property type="match status" value="1"/>
</dbReference>
<dbReference type="InterPro" id="IPR010290">
    <property type="entry name" value="TM_effector"/>
</dbReference>
<dbReference type="AlphaFoldDB" id="A0A8J8BE42"/>
<keyword evidence="9" id="KW-1185">Reference proteome</keyword>
<feature type="transmembrane region" description="Helical" evidence="7">
    <location>
        <begin position="371"/>
        <end position="394"/>
    </location>
</feature>
<dbReference type="SUPFAM" id="SSF103473">
    <property type="entry name" value="MFS general substrate transporter"/>
    <property type="match status" value="1"/>
</dbReference>
<sequence>MSTDEGQAVQALPGTQDGRRSRGYLALLRNRAFFWLWLGQTVSGLGNGVYSVGLAWVVYSVTGSSADMGLIMAANALPQLLLLFLGGAVADRYTRVVVLRASDLGAAVVTGAMTLVTLAGQPTVPELAACALLLGVTTAFYNPSYSAVSGDMVRRADLPEASALLSVSANTARIAGPAIAGVVYGLGGIRASFGFDALTFLVAVAATTAVMRHLKATRPQAGQLRTATGFASSAWAGLAYLRRTGWLKVLIVIEIVGNGATVPAYLVLLPEVVRSLHGSANELGALSAVQVCASIGCALILGRVRGRFVAGKQLYVFGAAMGLGVLAASAYHENRAFVLIAALLVGSGFAIEVPENTLLQTLVPREIISRVYSIAIALSYAFLPIGLAGAGLAARSLGPGPVLAGGAVLLLGALVLLALSRPGRAVLTLSAASGAEPAPGGASESES</sequence>
<evidence type="ECO:0000256" key="3">
    <source>
        <dbReference type="ARBA" id="ARBA00022475"/>
    </source>
</evidence>
<feature type="transmembrane region" description="Helical" evidence="7">
    <location>
        <begin position="337"/>
        <end position="359"/>
    </location>
</feature>
<evidence type="ECO:0000256" key="5">
    <source>
        <dbReference type="ARBA" id="ARBA00022989"/>
    </source>
</evidence>
<accession>A0A8J8BE42</accession>
<feature type="transmembrane region" description="Helical" evidence="7">
    <location>
        <begin position="283"/>
        <end position="302"/>
    </location>
</feature>
<evidence type="ECO:0000256" key="7">
    <source>
        <dbReference type="SAM" id="Phobius"/>
    </source>
</evidence>
<evidence type="ECO:0000256" key="4">
    <source>
        <dbReference type="ARBA" id="ARBA00022692"/>
    </source>
</evidence>
<keyword evidence="6 7" id="KW-0472">Membrane</keyword>
<dbReference type="Proteomes" id="UP000677913">
    <property type="component" value="Unassembled WGS sequence"/>
</dbReference>
<dbReference type="RefSeq" id="WP_211469181.1">
    <property type="nucleotide sequence ID" value="NZ_JAGSXH010000061.1"/>
</dbReference>
<dbReference type="EMBL" id="JAGSXH010000061">
    <property type="protein sequence ID" value="MBS2964821.1"/>
    <property type="molecule type" value="Genomic_DNA"/>
</dbReference>
<feature type="transmembrane region" description="Helical" evidence="7">
    <location>
        <begin position="32"/>
        <end position="58"/>
    </location>
</feature>
<feature type="transmembrane region" description="Helical" evidence="7">
    <location>
        <begin position="249"/>
        <end position="268"/>
    </location>
</feature>
<comment type="subcellular location">
    <subcellularLocation>
        <location evidence="1">Cell membrane</location>
        <topology evidence="1">Multi-pass membrane protein</topology>
    </subcellularLocation>
</comment>